<feature type="transmembrane region" description="Helical" evidence="1">
    <location>
        <begin position="82"/>
        <end position="107"/>
    </location>
</feature>
<keyword evidence="1" id="KW-1133">Transmembrane helix</keyword>
<accession>A0A5C6XGR3</accession>
<keyword evidence="1" id="KW-0812">Transmembrane</keyword>
<proteinExistence type="predicted"/>
<name>A0A5C6XGR3_9DELT</name>
<evidence type="ECO:0000256" key="1">
    <source>
        <dbReference type="SAM" id="Phobius"/>
    </source>
</evidence>
<dbReference type="Proteomes" id="UP000321046">
    <property type="component" value="Unassembled WGS sequence"/>
</dbReference>
<sequence>MALRLVVMVEYLPLVQSMVHYSLHLLAPGLIAWIVFRKQWKKAWLIMLATMLVDLDHLFAWPDVFVPDRCGIGFHPLHSYPAIAVYAVGCFFRPLRIVAVGLLFHMVTDFQDCVWMRCLSSM</sequence>
<reference evidence="2 3" key="1">
    <citation type="submission" date="2019-08" db="EMBL/GenBank/DDBJ databases">
        <title>Bradymonadales sp. TMQ2.</title>
        <authorList>
            <person name="Liang Q."/>
        </authorList>
    </citation>
    <scope>NUCLEOTIDE SEQUENCE [LARGE SCALE GENOMIC DNA]</scope>
    <source>
        <strain evidence="2 3">TMQ2</strain>
    </source>
</reference>
<evidence type="ECO:0000313" key="2">
    <source>
        <dbReference type="EMBL" id="TXD39759.1"/>
    </source>
</evidence>
<protein>
    <submittedName>
        <fullName evidence="2">Uncharacterized protein</fullName>
    </submittedName>
</protein>
<evidence type="ECO:0000313" key="3">
    <source>
        <dbReference type="Proteomes" id="UP000321046"/>
    </source>
</evidence>
<dbReference type="EMBL" id="VOSL01000025">
    <property type="protein sequence ID" value="TXD39759.1"/>
    <property type="molecule type" value="Genomic_DNA"/>
</dbReference>
<organism evidence="2 3">
    <name type="scientific">Lujinxingia vulgaris</name>
    <dbReference type="NCBI Taxonomy" id="2600176"/>
    <lineage>
        <taxon>Bacteria</taxon>
        <taxon>Deltaproteobacteria</taxon>
        <taxon>Bradymonadales</taxon>
        <taxon>Lujinxingiaceae</taxon>
        <taxon>Lujinxingia</taxon>
    </lineage>
</organism>
<dbReference type="OrthoDB" id="289051at2"/>
<dbReference type="InterPro" id="IPR046125">
    <property type="entry name" value="DUF6122"/>
</dbReference>
<feature type="transmembrane region" description="Helical" evidence="1">
    <location>
        <begin position="43"/>
        <end position="62"/>
    </location>
</feature>
<keyword evidence="1" id="KW-0472">Membrane</keyword>
<comment type="caution">
    <text evidence="2">The sequence shown here is derived from an EMBL/GenBank/DDBJ whole genome shotgun (WGS) entry which is preliminary data.</text>
</comment>
<gene>
    <name evidence="2" type="ORF">FRC96_05665</name>
</gene>
<dbReference type="AlphaFoldDB" id="A0A5C6XGR3"/>
<dbReference type="Pfam" id="PF19617">
    <property type="entry name" value="DUF6122"/>
    <property type="match status" value="1"/>
</dbReference>
<feature type="transmembrane region" description="Helical" evidence="1">
    <location>
        <begin position="18"/>
        <end position="36"/>
    </location>
</feature>